<evidence type="ECO:0000256" key="1">
    <source>
        <dbReference type="ARBA" id="ARBA00001623"/>
    </source>
</evidence>
<feature type="binding site" evidence="7">
    <location>
        <position position="53"/>
    </location>
    <ligand>
        <name>Zn(2+)</name>
        <dbReference type="ChEBI" id="CHEBI:29105"/>
        <label>1</label>
    </ligand>
</feature>
<dbReference type="EMBL" id="CP042426">
    <property type="protein sequence ID" value="QFQ32083.1"/>
    <property type="molecule type" value="Genomic_DNA"/>
</dbReference>
<keyword evidence="6 7" id="KW-0862">Zinc</keyword>
<keyword evidence="4 7" id="KW-0479">Metal-binding</keyword>
<feature type="domain" description="Metallo-beta-lactamase" evidence="8">
    <location>
        <begin position="11"/>
        <end position="165"/>
    </location>
</feature>
<dbReference type="InterPro" id="IPR050110">
    <property type="entry name" value="Glyoxalase_II_hydrolase"/>
</dbReference>
<evidence type="ECO:0000313" key="10">
    <source>
        <dbReference type="Proteomes" id="UP000326914"/>
    </source>
</evidence>
<proteinExistence type="inferred from homology"/>
<feature type="binding site" evidence="7">
    <location>
        <position position="58"/>
    </location>
    <ligand>
        <name>Zn(2+)</name>
        <dbReference type="ChEBI" id="CHEBI:29105"/>
        <label>2</label>
    </ligand>
</feature>
<feature type="binding site" evidence="7">
    <location>
        <position position="57"/>
    </location>
    <ligand>
        <name>Zn(2+)</name>
        <dbReference type="ChEBI" id="CHEBI:29105"/>
        <label>2</label>
    </ligand>
</feature>
<dbReference type="InterPro" id="IPR032282">
    <property type="entry name" value="HAGH_C"/>
</dbReference>
<feature type="binding site" evidence="7">
    <location>
        <position position="127"/>
    </location>
    <ligand>
        <name>Zn(2+)</name>
        <dbReference type="ChEBI" id="CHEBI:29105"/>
        <label>1</label>
    </ligand>
</feature>
<comment type="function">
    <text evidence="7">Thiolesterase that catalyzes the hydrolysis of S-D-lactoyl-glutathione to form glutathione and D-lactic acid.</text>
</comment>
<evidence type="ECO:0000256" key="4">
    <source>
        <dbReference type="ARBA" id="ARBA00022723"/>
    </source>
</evidence>
<dbReference type="Pfam" id="PF16123">
    <property type="entry name" value="HAGH_C"/>
    <property type="match status" value="1"/>
</dbReference>
<dbReference type="EC" id="3.1.2.6" evidence="7"/>
<keyword evidence="5 7" id="KW-0378">Hydrolase</keyword>
<dbReference type="NCBIfam" id="TIGR03413">
    <property type="entry name" value="GSH_gloB"/>
    <property type="match status" value="1"/>
</dbReference>
<comment type="similarity">
    <text evidence="3 7">Belongs to the metallo-beta-lactamase superfamily. Glyoxalase II family.</text>
</comment>
<dbReference type="InterPro" id="IPR017782">
    <property type="entry name" value="Hydroxyacylglutathione_Hdrlase"/>
</dbReference>
<evidence type="ECO:0000313" key="9">
    <source>
        <dbReference type="EMBL" id="QFQ32083.1"/>
    </source>
</evidence>
<evidence type="ECO:0000256" key="5">
    <source>
        <dbReference type="ARBA" id="ARBA00022801"/>
    </source>
</evidence>
<gene>
    <name evidence="7 9" type="primary">gloB</name>
    <name evidence="9" type="ORF">FQV32_01475</name>
</gene>
<feature type="binding site" evidence="7">
    <location>
        <position position="165"/>
    </location>
    <ligand>
        <name>Zn(2+)</name>
        <dbReference type="ChEBI" id="CHEBI:29105"/>
        <label>2</label>
    </ligand>
</feature>
<dbReference type="InterPro" id="IPR001279">
    <property type="entry name" value="Metallo-B-lactamas"/>
</dbReference>
<evidence type="ECO:0000256" key="7">
    <source>
        <dbReference type="HAMAP-Rule" id="MF_01374"/>
    </source>
</evidence>
<dbReference type="GO" id="GO:0019243">
    <property type="term" value="P:methylglyoxal catabolic process to D-lactate via S-lactoyl-glutathione"/>
    <property type="evidence" value="ECO:0007669"/>
    <property type="project" value="UniProtKB-UniRule"/>
</dbReference>
<dbReference type="GO" id="GO:0046872">
    <property type="term" value="F:metal ion binding"/>
    <property type="evidence" value="ECO:0007669"/>
    <property type="project" value="UniProtKB-KW"/>
</dbReference>
<dbReference type="Gene3D" id="3.60.15.10">
    <property type="entry name" value="Ribonuclease Z/Hydroxyacylglutathione hydrolase-like"/>
    <property type="match status" value="1"/>
</dbReference>
<dbReference type="UniPathway" id="UPA00619">
    <property type="reaction ID" value="UER00676"/>
</dbReference>
<feature type="binding site" evidence="7">
    <location>
        <position position="55"/>
    </location>
    <ligand>
        <name>Zn(2+)</name>
        <dbReference type="ChEBI" id="CHEBI:29105"/>
        <label>1</label>
    </ligand>
</feature>
<comment type="catalytic activity">
    <reaction evidence="1 7">
        <text>an S-(2-hydroxyacyl)glutathione + H2O = a 2-hydroxy carboxylate + glutathione + H(+)</text>
        <dbReference type="Rhea" id="RHEA:21864"/>
        <dbReference type="ChEBI" id="CHEBI:15377"/>
        <dbReference type="ChEBI" id="CHEBI:15378"/>
        <dbReference type="ChEBI" id="CHEBI:57925"/>
        <dbReference type="ChEBI" id="CHEBI:58896"/>
        <dbReference type="ChEBI" id="CHEBI:71261"/>
        <dbReference type="EC" id="3.1.2.6"/>
    </reaction>
</comment>
<dbReference type="OrthoDB" id="9802248at2"/>
<comment type="subunit">
    <text evidence="7">Monomer.</text>
</comment>
<dbReference type="HAMAP" id="MF_01374">
    <property type="entry name" value="Glyoxalase_2"/>
    <property type="match status" value="1"/>
</dbReference>
<dbReference type="SUPFAM" id="SSF56281">
    <property type="entry name" value="Metallo-hydrolase/oxidoreductase"/>
    <property type="match status" value="1"/>
</dbReference>
<evidence type="ECO:0000256" key="6">
    <source>
        <dbReference type="ARBA" id="ARBA00022833"/>
    </source>
</evidence>
<dbReference type="Proteomes" id="UP000326914">
    <property type="component" value="Chromosome"/>
</dbReference>
<dbReference type="GO" id="GO:0004416">
    <property type="term" value="F:hydroxyacylglutathione hydrolase activity"/>
    <property type="evidence" value="ECO:0007669"/>
    <property type="project" value="UniProtKB-UniRule"/>
</dbReference>
<dbReference type="SMART" id="SM00849">
    <property type="entry name" value="Lactamase_B"/>
    <property type="match status" value="1"/>
</dbReference>
<dbReference type="RefSeq" id="WP_158346272.1">
    <property type="nucleotide sequence ID" value="NZ_CP042426.1"/>
</dbReference>
<dbReference type="PANTHER" id="PTHR43705">
    <property type="entry name" value="HYDROXYACYLGLUTATHIONE HYDROLASE"/>
    <property type="match status" value="1"/>
</dbReference>
<dbReference type="InterPro" id="IPR036866">
    <property type="entry name" value="RibonucZ/Hydroxyglut_hydro"/>
</dbReference>
<feature type="binding site" evidence="7">
    <location>
        <position position="127"/>
    </location>
    <ligand>
        <name>Zn(2+)</name>
        <dbReference type="ChEBI" id="CHEBI:29105"/>
        <label>2</label>
    </ligand>
</feature>
<comment type="cofactor">
    <cofactor evidence="7">
        <name>Zn(2+)</name>
        <dbReference type="ChEBI" id="CHEBI:29105"/>
    </cofactor>
    <text evidence="7">Binds 2 Zn(2+) ions per subunit.</text>
</comment>
<dbReference type="Pfam" id="PF00753">
    <property type="entry name" value="Lactamase_B"/>
    <property type="match status" value="1"/>
</dbReference>
<dbReference type="AlphaFoldDB" id="A0A5J6ZDD3"/>
<dbReference type="InterPro" id="IPR035680">
    <property type="entry name" value="Clx_II_MBL"/>
</dbReference>
<accession>A0A5J6ZDD3</accession>
<name>A0A5J6ZDD3_9GAMM</name>
<protein>
    <recommendedName>
        <fullName evidence="7">Hydroxyacylglutathione hydrolase</fullName>
        <ecNumber evidence="7">3.1.2.6</ecNumber>
    </recommendedName>
    <alternativeName>
        <fullName evidence="7">Glyoxalase II</fullName>
        <shortName evidence="7">Glx II</shortName>
    </alternativeName>
</protein>
<evidence type="ECO:0000259" key="8">
    <source>
        <dbReference type="SMART" id="SM00849"/>
    </source>
</evidence>
<evidence type="ECO:0000256" key="2">
    <source>
        <dbReference type="ARBA" id="ARBA00004963"/>
    </source>
</evidence>
<evidence type="ECO:0000256" key="3">
    <source>
        <dbReference type="ARBA" id="ARBA00006759"/>
    </source>
</evidence>
<organism evidence="9 10">
    <name type="scientific">Buchnera aphidicola</name>
    <name type="common">Aphis gossypii</name>
    <dbReference type="NCBI Taxonomy" id="98785"/>
    <lineage>
        <taxon>Bacteria</taxon>
        <taxon>Pseudomonadati</taxon>
        <taxon>Pseudomonadota</taxon>
        <taxon>Gammaproteobacteria</taxon>
        <taxon>Enterobacterales</taxon>
        <taxon>Erwiniaceae</taxon>
        <taxon>Buchnera</taxon>
    </lineage>
</organism>
<sequence>MILTSIIALKDNYIWILYDKNNSCIIVDPGVSNIVIKEIIKKKWNPKAILLTHNHIDHTGGVENILKKYPKIIVFGPEETKNSHVHQIIKGGDKIRLLENNIDIIFTPGHTLGHVAYYLKPYLFCGDTLFSAGCGKVFENNYAKMYNSIQLIKLFPNNTVLCCSHEYTLSNLIFSMHFLPKDKNIKDYYKKIHKKIFLKKNIFPFLLNKEKKINIFLRTNEFFLKKSMGFKKDKDSFEVFCYLRKIKDIFGAKRD</sequence>
<reference evidence="9 10" key="1">
    <citation type="submission" date="2019-07" db="EMBL/GenBank/DDBJ databases">
        <title>Buchnera limit thermal tolerance of host aphids.</title>
        <authorList>
            <person name="Zhang B."/>
            <person name="Moran N."/>
        </authorList>
    </citation>
    <scope>NUCLEOTIDE SEQUENCE [LARGE SCALE GENOMIC DNA]</scope>
    <source>
        <strain evidence="9 10">Ago-UT1</strain>
    </source>
</reference>
<dbReference type="PANTHER" id="PTHR43705:SF1">
    <property type="entry name" value="HYDROXYACYLGLUTATHIONE HYDROLASE GLOB"/>
    <property type="match status" value="1"/>
</dbReference>
<comment type="pathway">
    <text evidence="2 7">Secondary metabolite metabolism; methylglyoxal degradation; (R)-lactate from methylglyoxal: step 2/2.</text>
</comment>
<dbReference type="CDD" id="cd07723">
    <property type="entry name" value="hydroxyacylglutathione_hydrolase_MBL-fold"/>
    <property type="match status" value="1"/>
</dbReference>
<feature type="binding site" evidence="7">
    <location>
        <position position="110"/>
    </location>
    <ligand>
        <name>Zn(2+)</name>
        <dbReference type="ChEBI" id="CHEBI:29105"/>
        <label>1</label>
    </ligand>
</feature>